<sequence>MEATAAARLVDHALGIEWADLPETAQRAARAFLHDSIAVGVAGRNAPLADQAFAAAQGWSGQGGSGWVLGRPGERLTAPHAAFVNAYQIHAQEFDCVHEPAVAHPMASVGAVLLAEVSRAPATGTDFVAAMAAGVDIVATLGVAVTSPLKFFRPATAGIFGSIGALCRLRGLSPEVSRNAFGYGLAFASGTMQAHVEGKPTLAVQVAAAARSAIEAVDLSRAGFEGPQGSIDGPFGYLSLFEDAVDLQPALAALGKRQRVSELSWKPFPTGRAAHGAIIAMRRMMDAHGLTAATLQRFTYRAPPLIHRLVGRRPYAGMSVAYARLCFAWLGAVVLTRGTVDLADFTPERLADPALLALAERIVVEVDDNPDPAAFVPAIGVAELSDGRAISETVTRQFGSPEWPLSREEHLAKVHRCLEFGGVAHVHADLAALVDRFDTLDDVGAALAELLERPASA</sequence>
<proteinExistence type="inferred from homology"/>
<geneLocation type="plasmid" evidence="4">
    <name>pJE1</name>
</geneLocation>
<feature type="domain" description="MmgE/PrpD C-terminal" evidence="3">
    <location>
        <begin position="268"/>
        <end position="419"/>
    </location>
</feature>
<dbReference type="InterPro" id="IPR042188">
    <property type="entry name" value="MmgE/PrpD_sf_2"/>
</dbReference>
<feature type="domain" description="MmgE/PrpD N-terminal" evidence="2">
    <location>
        <begin position="8"/>
        <end position="245"/>
    </location>
</feature>
<dbReference type="AlphaFoldDB" id="A0A0D4ZZS7"/>
<dbReference type="PANTHER" id="PTHR16943:SF8">
    <property type="entry name" value="2-METHYLCITRATE DEHYDRATASE"/>
    <property type="match status" value="1"/>
</dbReference>
<evidence type="ECO:0000259" key="2">
    <source>
        <dbReference type="Pfam" id="PF03972"/>
    </source>
</evidence>
<gene>
    <name evidence="4" type="ORF">pJE1_031</name>
</gene>
<dbReference type="PANTHER" id="PTHR16943">
    <property type="entry name" value="2-METHYLCITRATE DEHYDRATASE-RELATED"/>
    <property type="match status" value="1"/>
</dbReference>
<dbReference type="Gene3D" id="1.10.4100.10">
    <property type="entry name" value="2-methylcitrate dehydratase PrpD"/>
    <property type="match status" value="1"/>
</dbReference>
<keyword evidence="4" id="KW-0614">Plasmid</keyword>
<dbReference type="EMBL" id="KM017071">
    <property type="protein sequence ID" value="AJW29453.1"/>
    <property type="molecule type" value="Genomic_DNA"/>
</dbReference>
<evidence type="ECO:0000259" key="3">
    <source>
        <dbReference type="Pfam" id="PF19305"/>
    </source>
</evidence>
<dbReference type="InterPro" id="IPR036148">
    <property type="entry name" value="MmgE/PrpD_sf"/>
</dbReference>
<dbReference type="InterPro" id="IPR045336">
    <property type="entry name" value="MmgE_PrpD_N"/>
</dbReference>
<dbReference type="Pfam" id="PF19305">
    <property type="entry name" value="MmgE_PrpD_C"/>
    <property type="match status" value="1"/>
</dbReference>
<evidence type="ECO:0000256" key="1">
    <source>
        <dbReference type="ARBA" id="ARBA00006174"/>
    </source>
</evidence>
<reference evidence="4" key="1">
    <citation type="submission" date="2014-06" db="EMBL/GenBank/DDBJ databases">
        <title>Molecular and ecological studies on carbamate pesticide degrading bacteria isolated from agricultural soils.</title>
        <authorList>
            <person name="Kim D.-U."/>
            <person name="Ka J.-O."/>
        </authorList>
    </citation>
    <scope>NUCLEOTIDE SEQUENCE</scope>
    <source>
        <strain evidence="4">JE1</strain>
        <plasmid evidence="4">pJE1</plasmid>
    </source>
</reference>
<accession>A0A0D4ZZS7</accession>
<dbReference type="InterPro" id="IPR045337">
    <property type="entry name" value="MmgE_PrpD_C"/>
</dbReference>
<dbReference type="SUPFAM" id="SSF103378">
    <property type="entry name" value="2-methylcitrate dehydratase PrpD"/>
    <property type="match status" value="1"/>
</dbReference>
<comment type="similarity">
    <text evidence="1">Belongs to the PrpD family.</text>
</comment>
<dbReference type="InterPro" id="IPR042183">
    <property type="entry name" value="MmgE/PrpD_sf_1"/>
</dbReference>
<dbReference type="InterPro" id="IPR005656">
    <property type="entry name" value="MmgE_PrpD"/>
</dbReference>
<dbReference type="Pfam" id="PF03972">
    <property type="entry name" value="MmgE_PrpD_N"/>
    <property type="match status" value="1"/>
</dbReference>
<dbReference type="Gene3D" id="3.30.1330.120">
    <property type="entry name" value="2-methylcitrate dehydratase PrpD"/>
    <property type="match status" value="1"/>
</dbReference>
<protein>
    <submittedName>
        <fullName evidence="4">MmgE/PrpD family protein</fullName>
    </submittedName>
</protein>
<name>A0A0D4ZZS7_9SPHN</name>
<dbReference type="GO" id="GO:0016829">
    <property type="term" value="F:lyase activity"/>
    <property type="evidence" value="ECO:0007669"/>
    <property type="project" value="InterPro"/>
</dbReference>
<evidence type="ECO:0000313" key="4">
    <source>
        <dbReference type="EMBL" id="AJW29453.1"/>
    </source>
</evidence>
<organism evidence="4">
    <name type="scientific">Sphingomonas sp. JE1</name>
    <dbReference type="NCBI Taxonomy" id="1628059"/>
    <lineage>
        <taxon>Bacteria</taxon>
        <taxon>Pseudomonadati</taxon>
        <taxon>Pseudomonadota</taxon>
        <taxon>Alphaproteobacteria</taxon>
        <taxon>Sphingomonadales</taxon>
        <taxon>Sphingomonadaceae</taxon>
        <taxon>Sphingomonas</taxon>
    </lineage>
</organism>
<dbReference type="RefSeq" id="WP_087573424.1">
    <property type="nucleotide sequence ID" value="NZ_KM017071.1"/>
</dbReference>